<organism evidence="2">
    <name type="scientific">Clastoptera arizonana</name>
    <name type="common">Arizona spittle bug</name>
    <dbReference type="NCBI Taxonomy" id="38151"/>
    <lineage>
        <taxon>Eukaryota</taxon>
        <taxon>Metazoa</taxon>
        <taxon>Ecdysozoa</taxon>
        <taxon>Arthropoda</taxon>
        <taxon>Hexapoda</taxon>
        <taxon>Insecta</taxon>
        <taxon>Pterygota</taxon>
        <taxon>Neoptera</taxon>
        <taxon>Paraneoptera</taxon>
        <taxon>Hemiptera</taxon>
        <taxon>Auchenorrhyncha</taxon>
        <taxon>Cercopoidea</taxon>
        <taxon>Clastopteridae</taxon>
        <taxon>Clastoptera</taxon>
    </lineage>
</organism>
<sequence>MKASLDILSLKEELDQEIKYRDQMLASNRELEDSIKNMERELGRLQKEDPNNLTPPSPGSVGYEGYQRLQEQLKINAKFVKEAIMEQEKLRILADAETDITDLNLDNLSQSELIRIVKQLERLRTDLQSTLRETEQQLDVQAKEFLKLNDTKKLYQTEFELRERNKSLKRF</sequence>
<evidence type="ECO:0000256" key="1">
    <source>
        <dbReference type="SAM" id="Coils"/>
    </source>
</evidence>
<dbReference type="InterPro" id="IPR028022">
    <property type="entry name" value="DUF4600"/>
</dbReference>
<protein>
    <submittedName>
        <fullName evidence="2">Uncharacterized protein</fullName>
    </submittedName>
</protein>
<reference evidence="2" key="1">
    <citation type="submission" date="2015-12" db="EMBL/GenBank/DDBJ databases">
        <title>De novo transcriptome assembly of four potential Pierce s Disease insect vectors from Arizona vineyards.</title>
        <authorList>
            <person name="Tassone E.E."/>
        </authorList>
    </citation>
    <scope>NUCLEOTIDE SEQUENCE</scope>
</reference>
<feature type="coiled-coil region" evidence="1">
    <location>
        <begin position="21"/>
        <end position="48"/>
    </location>
</feature>
<gene>
    <name evidence="2" type="ORF">g.1549</name>
</gene>
<proteinExistence type="predicted"/>
<accession>A0A1B6CDR4</accession>
<keyword evidence="1" id="KW-0175">Coiled coil</keyword>
<dbReference type="EMBL" id="GEDC01025711">
    <property type="protein sequence ID" value="JAS11587.1"/>
    <property type="molecule type" value="Transcribed_RNA"/>
</dbReference>
<feature type="coiled-coil region" evidence="1">
    <location>
        <begin position="113"/>
        <end position="144"/>
    </location>
</feature>
<dbReference type="Pfam" id="PF15372">
    <property type="entry name" value="DUF4600"/>
    <property type="match status" value="1"/>
</dbReference>
<name>A0A1B6CDR4_9HEMI</name>
<dbReference type="AlphaFoldDB" id="A0A1B6CDR4"/>
<evidence type="ECO:0000313" key="2">
    <source>
        <dbReference type="EMBL" id="JAS11587.1"/>
    </source>
</evidence>